<gene>
    <name evidence="1" type="ORF">CKAH01_13910</name>
</gene>
<reference evidence="1" key="1">
    <citation type="submission" date="2023-02" db="EMBL/GenBank/DDBJ databases">
        <title>Colletotrichum kahawae CIFC_Que2 genome sequencing and assembly.</title>
        <authorList>
            <person name="Baroncelli R."/>
        </authorList>
    </citation>
    <scope>NUCLEOTIDE SEQUENCE</scope>
    <source>
        <strain evidence="1">CIFC_Que2</strain>
    </source>
</reference>
<accession>A0AAE0DDD7</accession>
<dbReference type="Proteomes" id="UP001281614">
    <property type="component" value="Unassembled WGS sequence"/>
</dbReference>
<proteinExistence type="predicted"/>
<comment type="caution">
    <text evidence="1">The sequence shown here is derived from an EMBL/GenBank/DDBJ whole genome shotgun (WGS) entry which is preliminary data.</text>
</comment>
<name>A0AAE0DDD7_COLKA</name>
<evidence type="ECO:0000313" key="1">
    <source>
        <dbReference type="EMBL" id="KAK2772614.1"/>
    </source>
</evidence>
<dbReference type="AlphaFoldDB" id="A0AAE0DDD7"/>
<sequence length="138" mass="14832">MWRACLAGAGLLEQEGKGQERKKGARLLPLSQMASQQQQKQEKITATSAFCFFHPSTSQTLSSKPKTPVNIKQTHNFQVTFKDFTTQSTCLAADALPPVPATAARTAPAPAAPTNKQRQDSIALIVMGFHFGGSGMDV</sequence>
<protein>
    <submittedName>
        <fullName evidence="1">Uncharacterized protein</fullName>
    </submittedName>
</protein>
<evidence type="ECO:0000313" key="2">
    <source>
        <dbReference type="Proteomes" id="UP001281614"/>
    </source>
</evidence>
<dbReference type="EMBL" id="VYYT01000066">
    <property type="protein sequence ID" value="KAK2772614.1"/>
    <property type="molecule type" value="Genomic_DNA"/>
</dbReference>
<keyword evidence="2" id="KW-1185">Reference proteome</keyword>
<organism evidence="1 2">
    <name type="scientific">Colletotrichum kahawae</name>
    <name type="common">Coffee berry disease fungus</name>
    <dbReference type="NCBI Taxonomy" id="34407"/>
    <lineage>
        <taxon>Eukaryota</taxon>
        <taxon>Fungi</taxon>
        <taxon>Dikarya</taxon>
        <taxon>Ascomycota</taxon>
        <taxon>Pezizomycotina</taxon>
        <taxon>Sordariomycetes</taxon>
        <taxon>Hypocreomycetidae</taxon>
        <taxon>Glomerellales</taxon>
        <taxon>Glomerellaceae</taxon>
        <taxon>Colletotrichum</taxon>
        <taxon>Colletotrichum gloeosporioides species complex</taxon>
    </lineage>
</organism>